<dbReference type="SUPFAM" id="SSF46689">
    <property type="entry name" value="Homeodomain-like"/>
    <property type="match status" value="1"/>
</dbReference>
<dbReference type="PANTHER" id="PTHR46068:SF1">
    <property type="entry name" value="TRANSPOSASE IS30-LIKE HTH DOMAIN-CONTAINING PROTEIN"/>
    <property type="match status" value="1"/>
</dbReference>
<name>A0AA39LS74_9BILA</name>
<evidence type="ECO:0008006" key="5">
    <source>
        <dbReference type="Google" id="ProtNLM"/>
    </source>
</evidence>
<dbReference type="GO" id="GO:0005634">
    <property type="term" value="C:nucleus"/>
    <property type="evidence" value="ECO:0007669"/>
    <property type="project" value="UniProtKB-SubCell"/>
</dbReference>
<organism evidence="3 4">
    <name type="scientific">Steinernema hermaphroditum</name>
    <dbReference type="NCBI Taxonomy" id="289476"/>
    <lineage>
        <taxon>Eukaryota</taxon>
        <taxon>Metazoa</taxon>
        <taxon>Ecdysozoa</taxon>
        <taxon>Nematoda</taxon>
        <taxon>Chromadorea</taxon>
        <taxon>Rhabditida</taxon>
        <taxon>Tylenchina</taxon>
        <taxon>Panagrolaimomorpha</taxon>
        <taxon>Strongyloidoidea</taxon>
        <taxon>Steinernematidae</taxon>
        <taxon>Steinernema</taxon>
    </lineage>
</organism>
<feature type="compositionally biased region" description="Basic and acidic residues" evidence="2">
    <location>
        <begin position="73"/>
        <end position="102"/>
    </location>
</feature>
<protein>
    <recommendedName>
        <fullName evidence="5">Paired domain-containing protein</fullName>
    </recommendedName>
</protein>
<gene>
    <name evidence="3" type="ORF">QR680_003576</name>
</gene>
<evidence type="ECO:0000313" key="4">
    <source>
        <dbReference type="Proteomes" id="UP001175271"/>
    </source>
</evidence>
<keyword evidence="4" id="KW-1185">Reference proteome</keyword>
<dbReference type="Pfam" id="PF13551">
    <property type="entry name" value="HTH_29"/>
    <property type="match status" value="1"/>
</dbReference>
<dbReference type="EMBL" id="JAUCMV010000003">
    <property type="protein sequence ID" value="KAK0407762.1"/>
    <property type="molecule type" value="Genomic_DNA"/>
</dbReference>
<evidence type="ECO:0000256" key="2">
    <source>
        <dbReference type="SAM" id="MobiDB-lite"/>
    </source>
</evidence>
<comment type="caution">
    <text evidence="3">The sequence shown here is derived from an EMBL/GenBank/DDBJ whole genome shotgun (WGS) entry which is preliminary data.</text>
</comment>
<dbReference type="InterPro" id="IPR036388">
    <property type="entry name" value="WH-like_DNA-bd_sf"/>
</dbReference>
<dbReference type="Proteomes" id="UP001175271">
    <property type="component" value="Unassembled WGS sequence"/>
</dbReference>
<reference evidence="3" key="1">
    <citation type="submission" date="2023-06" db="EMBL/GenBank/DDBJ databases">
        <title>Genomic analysis of the entomopathogenic nematode Steinernema hermaphroditum.</title>
        <authorList>
            <person name="Schwarz E.M."/>
            <person name="Heppert J.K."/>
            <person name="Baniya A."/>
            <person name="Schwartz H.T."/>
            <person name="Tan C.-H."/>
            <person name="Antoshechkin I."/>
            <person name="Sternberg P.W."/>
            <person name="Goodrich-Blair H."/>
            <person name="Dillman A.R."/>
        </authorList>
    </citation>
    <scope>NUCLEOTIDE SEQUENCE</scope>
    <source>
        <strain evidence="3">PS9179</strain>
        <tissue evidence="3">Whole animal</tissue>
    </source>
</reference>
<dbReference type="AlphaFoldDB" id="A0AA39LS74"/>
<comment type="subcellular location">
    <subcellularLocation>
        <location evidence="1">Nucleus</location>
    </subcellularLocation>
</comment>
<evidence type="ECO:0000256" key="1">
    <source>
        <dbReference type="ARBA" id="ARBA00004123"/>
    </source>
</evidence>
<sequence length="134" mass="15607">MMSIEDRSAIVAYHKRGMPIPVIAKTLKLHREQVHRVINRYQETGEVKDRHRSGRSRTARTPALREKVRHKIQRDPQRSIRKLAKEHEISHESMRQLVREDGPLLTAQRRPLTGAEPTSWASGTKKFGHQIRPI</sequence>
<dbReference type="PANTHER" id="PTHR46068">
    <property type="entry name" value="PROTEIN CBG27172"/>
    <property type="match status" value="1"/>
</dbReference>
<evidence type="ECO:0000313" key="3">
    <source>
        <dbReference type="EMBL" id="KAK0407762.1"/>
    </source>
</evidence>
<accession>A0AA39LS74</accession>
<dbReference type="Gene3D" id="1.10.10.10">
    <property type="entry name" value="Winged helix-like DNA-binding domain superfamily/Winged helix DNA-binding domain"/>
    <property type="match status" value="1"/>
</dbReference>
<dbReference type="InterPro" id="IPR009057">
    <property type="entry name" value="Homeodomain-like_sf"/>
</dbReference>
<feature type="region of interest" description="Disordered" evidence="2">
    <location>
        <begin position="43"/>
        <end position="134"/>
    </location>
</feature>
<proteinExistence type="predicted"/>